<dbReference type="Gene3D" id="3.30.230.10">
    <property type="match status" value="1"/>
</dbReference>
<evidence type="ECO:0000256" key="6">
    <source>
        <dbReference type="ARBA" id="ARBA00022777"/>
    </source>
</evidence>
<keyword evidence="5 9" id="KW-0547">Nucleotide-binding</keyword>
<dbReference type="Pfam" id="PF08544">
    <property type="entry name" value="GHMP_kinases_C"/>
    <property type="match status" value="1"/>
</dbReference>
<keyword evidence="7 9" id="KW-0067">ATP-binding</keyword>
<dbReference type="EMBL" id="DVNK01000030">
    <property type="protein sequence ID" value="HIU46465.1"/>
    <property type="molecule type" value="Genomic_DNA"/>
</dbReference>
<dbReference type="PANTHER" id="PTHR43527">
    <property type="entry name" value="4-DIPHOSPHOCYTIDYL-2-C-METHYL-D-ERYTHRITOL KINASE, CHLOROPLASTIC"/>
    <property type="match status" value="1"/>
</dbReference>
<dbReference type="Gene3D" id="3.30.70.890">
    <property type="entry name" value="GHMP kinase, C-terminal domain"/>
    <property type="match status" value="1"/>
</dbReference>
<evidence type="ECO:0000256" key="2">
    <source>
        <dbReference type="ARBA" id="ARBA00012052"/>
    </source>
</evidence>
<dbReference type="EC" id="2.7.1.148" evidence="2 9"/>
<dbReference type="NCBIfam" id="NF011202">
    <property type="entry name" value="PRK14608.1"/>
    <property type="match status" value="1"/>
</dbReference>
<dbReference type="HAMAP" id="MF_00061">
    <property type="entry name" value="IspE"/>
    <property type="match status" value="1"/>
</dbReference>
<evidence type="ECO:0000256" key="7">
    <source>
        <dbReference type="ARBA" id="ARBA00022840"/>
    </source>
</evidence>
<evidence type="ECO:0000256" key="3">
    <source>
        <dbReference type="ARBA" id="ARBA00017473"/>
    </source>
</evidence>
<organism evidence="12 13">
    <name type="scientific">Candidatus Fimadaptatus faecigallinarum</name>
    <dbReference type="NCBI Taxonomy" id="2840814"/>
    <lineage>
        <taxon>Bacteria</taxon>
        <taxon>Bacillati</taxon>
        <taxon>Bacillota</taxon>
        <taxon>Clostridia</taxon>
        <taxon>Eubacteriales</taxon>
        <taxon>Candidatus Fimadaptatus</taxon>
    </lineage>
</organism>
<evidence type="ECO:0000259" key="11">
    <source>
        <dbReference type="Pfam" id="PF08544"/>
    </source>
</evidence>
<reference evidence="12" key="1">
    <citation type="submission" date="2020-10" db="EMBL/GenBank/DDBJ databases">
        <authorList>
            <person name="Gilroy R."/>
        </authorList>
    </citation>
    <scope>NUCLEOTIDE SEQUENCE</scope>
    <source>
        <strain evidence="12">ChiSxjej2B14-8506</strain>
    </source>
</reference>
<dbReference type="SUPFAM" id="SSF55060">
    <property type="entry name" value="GHMP Kinase, C-terminal domain"/>
    <property type="match status" value="1"/>
</dbReference>
<dbReference type="InterPro" id="IPR006204">
    <property type="entry name" value="GHMP_kinase_N_dom"/>
</dbReference>
<evidence type="ECO:0000256" key="4">
    <source>
        <dbReference type="ARBA" id="ARBA00022679"/>
    </source>
</evidence>
<proteinExistence type="inferred from homology"/>
<feature type="domain" description="GHMP kinase N-terminal" evidence="10">
    <location>
        <begin position="63"/>
        <end position="141"/>
    </location>
</feature>
<dbReference type="InterPro" id="IPR014721">
    <property type="entry name" value="Ribsml_uS5_D2-typ_fold_subgr"/>
</dbReference>
<dbReference type="NCBIfam" id="TIGR00154">
    <property type="entry name" value="ispE"/>
    <property type="match status" value="1"/>
</dbReference>
<comment type="function">
    <text evidence="9">Catalyzes the phosphorylation of the position 2 hydroxy group of 4-diphosphocytidyl-2C-methyl-D-erythritol.</text>
</comment>
<dbReference type="Pfam" id="PF00288">
    <property type="entry name" value="GHMP_kinases_N"/>
    <property type="match status" value="1"/>
</dbReference>
<dbReference type="AlphaFoldDB" id="A0A9D1LR20"/>
<evidence type="ECO:0000313" key="12">
    <source>
        <dbReference type="EMBL" id="HIU46465.1"/>
    </source>
</evidence>
<feature type="binding site" evidence="9">
    <location>
        <begin position="91"/>
        <end position="101"/>
    </location>
    <ligand>
        <name>ATP</name>
        <dbReference type="ChEBI" id="CHEBI:30616"/>
    </ligand>
</feature>
<dbReference type="GO" id="GO:0019288">
    <property type="term" value="P:isopentenyl diphosphate biosynthetic process, methylerythritol 4-phosphate pathway"/>
    <property type="evidence" value="ECO:0007669"/>
    <property type="project" value="UniProtKB-UniRule"/>
</dbReference>
<dbReference type="Proteomes" id="UP000824123">
    <property type="component" value="Unassembled WGS sequence"/>
</dbReference>
<comment type="pathway">
    <text evidence="9">Isoprenoid biosynthesis; isopentenyl diphosphate biosynthesis via DXP pathway; isopentenyl diphosphate from 1-deoxy-D-xylulose 5-phosphate: step 3/6.</text>
</comment>
<name>A0A9D1LR20_9FIRM</name>
<evidence type="ECO:0000256" key="9">
    <source>
        <dbReference type="HAMAP-Rule" id="MF_00061"/>
    </source>
</evidence>
<dbReference type="SUPFAM" id="SSF54211">
    <property type="entry name" value="Ribosomal protein S5 domain 2-like"/>
    <property type="match status" value="1"/>
</dbReference>
<evidence type="ECO:0000256" key="5">
    <source>
        <dbReference type="ARBA" id="ARBA00022741"/>
    </source>
</evidence>
<dbReference type="PANTHER" id="PTHR43527:SF2">
    <property type="entry name" value="4-DIPHOSPHOCYTIDYL-2-C-METHYL-D-ERYTHRITOL KINASE, CHLOROPLASTIC"/>
    <property type="match status" value="1"/>
</dbReference>
<sequence length="277" mass="29470">MIIKANAKLNWTLNLLGERADGYHELDMLMQSVDLCDELELEDADEFSLTIVGGAEVSAGEDNLVLRAARLLAHECGVRTGANIRLVKRIPARAGLGGGSSDAAAVLHALNAHWRAGVGLDELCALGMRLGADIPYCLTGGLCRVQGLGEQVTRMNGAPEVNVVIAMPDAGLSTAAVFAQSTPCPAQDTRAAAEALRERDWNWLRHHTANDLQPPAERLRPGIAKCQARMYELGAEFARMSGSGSAVFGVFTAERVAEAAARLGAEYTECFAARTLA</sequence>
<dbReference type="InterPro" id="IPR004424">
    <property type="entry name" value="IspE"/>
</dbReference>
<reference evidence="12" key="2">
    <citation type="journal article" date="2021" name="PeerJ">
        <title>Extensive microbial diversity within the chicken gut microbiome revealed by metagenomics and culture.</title>
        <authorList>
            <person name="Gilroy R."/>
            <person name="Ravi A."/>
            <person name="Getino M."/>
            <person name="Pursley I."/>
            <person name="Horton D.L."/>
            <person name="Alikhan N.F."/>
            <person name="Baker D."/>
            <person name="Gharbi K."/>
            <person name="Hall N."/>
            <person name="Watson M."/>
            <person name="Adriaenssens E.M."/>
            <person name="Foster-Nyarko E."/>
            <person name="Jarju S."/>
            <person name="Secka A."/>
            <person name="Antonio M."/>
            <person name="Oren A."/>
            <person name="Chaudhuri R.R."/>
            <person name="La Ragione R."/>
            <person name="Hildebrand F."/>
            <person name="Pallen M.J."/>
        </authorList>
    </citation>
    <scope>NUCLEOTIDE SEQUENCE</scope>
    <source>
        <strain evidence="12">ChiSxjej2B14-8506</strain>
    </source>
</reference>
<feature type="domain" description="GHMP kinase C-terminal" evidence="11">
    <location>
        <begin position="192"/>
        <end position="267"/>
    </location>
</feature>
<feature type="active site" evidence="9">
    <location>
        <position position="133"/>
    </location>
</feature>
<dbReference type="GO" id="GO:0050515">
    <property type="term" value="F:4-(cytidine 5'-diphospho)-2-C-methyl-D-erythritol kinase activity"/>
    <property type="evidence" value="ECO:0007669"/>
    <property type="project" value="UniProtKB-UniRule"/>
</dbReference>
<evidence type="ECO:0000259" key="10">
    <source>
        <dbReference type="Pfam" id="PF00288"/>
    </source>
</evidence>
<dbReference type="GO" id="GO:0016114">
    <property type="term" value="P:terpenoid biosynthetic process"/>
    <property type="evidence" value="ECO:0007669"/>
    <property type="project" value="UniProtKB-UniRule"/>
</dbReference>
<accession>A0A9D1LR20</accession>
<keyword evidence="9" id="KW-0414">Isoprene biosynthesis</keyword>
<evidence type="ECO:0000256" key="1">
    <source>
        <dbReference type="ARBA" id="ARBA00009684"/>
    </source>
</evidence>
<comment type="catalytic activity">
    <reaction evidence="9">
        <text>4-CDP-2-C-methyl-D-erythritol + ATP = 4-CDP-2-C-methyl-D-erythritol 2-phosphate + ADP + H(+)</text>
        <dbReference type="Rhea" id="RHEA:18437"/>
        <dbReference type="ChEBI" id="CHEBI:15378"/>
        <dbReference type="ChEBI" id="CHEBI:30616"/>
        <dbReference type="ChEBI" id="CHEBI:57823"/>
        <dbReference type="ChEBI" id="CHEBI:57919"/>
        <dbReference type="ChEBI" id="CHEBI:456216"/>
        <dbReference type="EC" id="2.7.1.148"/>
    </reaction>
</comment>
<evidence type="ECO:0000256" key="8">
    <source>
        <dbReference type="ARBA" id="ARBA00032554"/>
    </source>
</evidence>
<comment type="caution">
    <text evidence="12">The sequence shown here is derived from an EMBL/GenBank/DDBJ whole genome shotgun (WGS) entry which is preliminary data.</text>
</comment>
<dbReference type="PIRSF" id="PIRSF010376">
    <property type="entry name" value="IspE"/>
    <property type="match status" value="1"/>
</dbReference>
<gene>
    <name evidence="9" type="primary">ispE</name>
    <name evidence="12" type="ORF">IAC59_04330</name>
</gene>
<feature type="active site" evidence="9">
    <location>
        <position position="8"/>
    </location>
</feature>
<keyword evidence="4 9" id="KW-0808">Transferase</keyword>
<dbReference type="InterPro" id="IPR013750">
    <property type="entry name" value="GHMP_kinase_C_dom"/>
</dbReference>
<comment type="similarity">
    <text evidence="1 9">Belongs to the GHMP kinase family. IspE subfamily.</text>
</comment>
<dbReference type="GO" id="GO:0005524">
    <property type="term" value="F:ATP binding"/>
    <property type="evidence" value="ECO:0007669"/>
    <property type="project" value="UniProtKB-UniRule"/>
</dbReference>
<dbReference type="InterPro" id="IPR020568">
    <property type="entry name" value="Ribosomal_Su5_D2-typ_SF"/>
</dbReference>
<protein>
    <recommendedName>
        <fullName evidence="3 9">4-diphosphocytidyl-2-C-methyl-D-erythritol kinase</fullName>
        <shortName evidence="9">CMK</shortName>
        <ecNumber evidence="2 9">2.7.1.148</ecNumber>
    </recommendedName>
    <alternativeName>
        <fullName evidence="8 9">4-(cytidine-5'-diphospho)-2-C-methyl-D-erythritol kinase</fullName>
    </alternativeName>
</protein>
<evidence type="ECO:0000313" key="13">
    <source>
        <dbReference type="Proteomes" id="UP000824123"/>
    </source>
</evidence>
<keyword evidence="6 9" id="KW-0418">Kinase</keyword>
<dbReference type="InterPro" id="IPR036554">
    <property type="entry name" value="GHMP_kinase_C_sf"/>
</dbReference>